<name>G0UVB1_TRYCI</name>
<accession>G0UVB1</accession>
<feature type="chain" id="PRO_5003410176" evidence="1">
    <location>
        <begin position="18"/>
        <end position="351"/>
    </location>
</feature>
<evidence type="ECO:0000313" key="2">
    <source>
        <dbReference type="EMBL" id="CCC93326.1"/>
    </source>
</evidence>
<organism evidence="2">
    <name type="scientific">Trypanosoma congolense (strain IL3000)</name>
    <dbReference type="NCBI Taxonomy" id="1068625"/>
    <lineage>
        <taxon>Eukaryota</taxon>
        <taxon>Discoba</taxon>
        <taxon>Euglenozoa</taxon>
        <taxon>Kinetoplastea</taxon>
        <taxon>Metakinetoplastina</taxon>
        <taxon>Trypanosomatida</taxon>
        <taxon>Trypanosomatidae</taxon>
        <taxon>Trypanosoma</taxon>
        <taxon>Nannomonas</taxon>
    </lineage>
</organism>
<dbReference type="EMBL" id="HE575323">
    <property type="protein sequence ID" value="CCC93326.1"/>
    <property type="molecule type" value="Genomic_DNA"/>
</dbReference>
<reference evidence="2" key="1">
    <citation type="journal article" date="2012" name="Proc. Natl. Acad. Sci. U.S.A.">
        <title>Antigenic diversity is generated by distinct evolutionary mechanisms in African trypanosome species.</title>
        <authorList>
            <person name="Jackson A.P."/>
            <person name="Berry A."/>
            <person name="Aslett M."/>
            <person name="Allison H.C."/>
            <person name="Burton P."/>
            <person name="Vavrova-Anderson J."/>
            <person name="Brown R."/>
            <person name="Browne H."/>
            <person name="Corton N."/>
            <person name="Hauser H."/>
            <person name="Gamble J."/>
            <person name="Gilderthorp R."/>
            <person name="Marcello L."/>
            <person name="McQuillan J."/>
            <person name="Otto T.D."/>
            <person name="Quail M.A."/>
            <person name="Sanders M.J."/>
            <person name="van Tonder A."/>
            <person name="Ginger M.L."/>
            <person name="Field M.C."/>
            <person name="Barry J.D."/>
            <person name="Hertz-Fowler C."/>
            <person name="Berriman M."/>
        </authorList>
    </citation>
    <scope>NUCLEOTIDE SEQUENCE</scope>
    <source>
        <strain evidence="2">IL3000</strain>
    </source>
</reference>
<gene>
    <name evidence="2" type="ORF">TCIL3000_10_850</name>
</gene>
<dbReference type="AlphaFoldDB" id="G0UVB1"/>
<feature type="signal peptide" evidence="1">
    <location>
        <begin position="1"/>
        <end position="17"/>
    </location>
</feature>
<proteinExistence type="predicted"/>
<dbReference type="VEuPathDB" id="TriTrypDB:TcIL3000_10_850"/>
<protein>
    <submittedName>
        <fullName evidence="2">Uncharacterized protein TCIL3000_10_850</fullName>
    </submittedName>
</protein>
<sequence length="351" mass="38701">MQLVVLCLVSVIVAAVCDDPWRSSGAGSPDTARPDAVLELCRAKLSLKALRVKADVVIQKVEISVSEAKKILEAVTNESKNAFDSRRKALRAVMDSGAASGTMARIDETVNRCEEALADAGKFYDRVIRASGCARDSKAGVQSSSAETERLIQVTYPQACMNTEKHDSDCCSGHTSEHSVDLLNVRRPHCALPSMRVPRKGSESSRRYEQLDLAIRYQETCFHLDAMEMCMESARDAVDEIGKIQVRVEYEAASTLRDVNIVLEEVSADRDKNTLAKLREDAHQEAKARERARAEAAATAREKSREINGKIVADEVVRAEVRAKMADNTGRGQYVRIMGSWVVTHMLLLSC</sequence>
<evidence type="ECO:0000256" key="1">
    <source>
        <dbReference type="SAM" id="SignalP"/>
    </source>
</evidence>
<keyword evidence="1" id="KW-0732">Signal</keyword>